<dbReference type="PANTHER" id="PTHR38041:SF1">
    <property type="entry name" value="CHORISMATE MUTASE"/>
    <property type="match status" value="1"/>
</dbReference>
<proteinExistence type="predicted"/>
<dbReference type="PIRSF" id="PIRSF029775">
    <property type="entry name" value="Isochor_pyr_lyas"/>
    <property type="match status" value="1"/>
</dbReference>
<dbReference type="SUPFAM" id="SSF48600">
    <property type="entry name" value="Chorismate mutase II"/>
    <property type="match status" value="1"/>
</dbReference>
<dbReference type="InterPro" id="IPR008241">
    <property type="entry name" value="Isochorismate_pyruvate-lyase"/>
</dbReference>
<gene>
    <name evidence="5" type="ORF">GRI44_04445</name>
</gene>
<dbReference type="InterPro" id="IPR051331">
    <property type="entry name" value="Chorismate_mutase-related"/>
</dbReference>
<keyword evidence="6" id="KW-1185">Reference proteome</keyword>
<feature type="binding site" evidence="3">
    <location>
        <position position="91"/>
    </location>
    <ligand>
        <name>substrate</name>
    </ligand>
</feature>
<dbReference type="EC" id="5.4.99.5" evidence="1"/>
<dbReference type="Gene3D" id="1.20.59.10">
    <property type="entry name" value="Chorismate mutase"/>
    <property type="match status" value="1"/>
</dbReference>
<reference evidence="5 6" key="1">
    <citation type="submission" date="2019-12" db="EMBL/GenBank/DDBJ databases">
        <title>Genomic-based taxomic classification of the family Erythrobacteraceae.</title>
        <authorList>
            <person name="Xu L."/>
        </authorList>
    </citation>
    <scope>NUCLEOTIDE SEQUENCE [LARGE SCALE GENOMIC DNA]</scope>
    <source>
        <strain evidence="5 6">KCTC 52259</strain>
    </source>
</reference>
<keyword evidence="2" id="KW-0413">Isomerase</keyword>
<dbReference type="GO" id="GO:0009697">
    <property type="term" value="P:salicylic acid biosynthetic process"/>
    <property type="evidence" value="ECO:0007669"/>
    <property type="project" value="InterPro"/>
</dbReference>
<dbReference type="Proteomes" id="UP000473531">
    <property type="component" value="Unassembled WGS sequence"/>
</dbReference>
<dbReference type="PANTHER" id="PTHR38041">
    <property type="entry name" value="CHORISMATE MUTASE"/>
    <property type="match status" value="1"/>
</dbReference>
<evidence type="ECO:0000313" key="5">
    <source>
        <dbReference type="EMBL" id="MXP13996.1"/>
    </source>
</evidence>
<dbReference type="AlphaFoldDB" id="A0A6L7GEU3"/>
<dbReference type="Pfam" id="PF01817">
    <property type="entry name" value="CM_2"/>
    <property type="match status" value="1"/>
</dbReference>
<feature type="domain" description="Chorismate mutase" evidence="4">
    <location>
        <begin position="5"/>
        <end position="95"/>
    </location>
</feature>
<dbReference type="GO" id="GO:0004106">
    <property type="term" value="F:chorismate mutase activity"/>
    <property type="evidence" value="ECO:0007669"/>
    <property type="project" value="UniProtKB-EC"/>
</dbReference>
<protein>
    <recommendedName>
        <fullName evidence="1">chorismate mutase</fullName>
        <ecNumber evidence="1">5.4.99.5</ecNumber>
    </recommendedName>
</protein>
<evidence type="ECO:0000259" key="4">
    <source>
        <dbReference type="PROSITE" id="PS51168"/>
    </source>
</evidence>
<dbReference type="InterPro" id="IPR036263">
    <property type="entry name" value="Chorismate_II_sf"/>
</dbReference>
<evidence type="ECO:0000256" key="3">
    <source>
        <dbReference type="PIRSR" id="PIRSR029775-1"/>
    </source>
</evidence>
<dbReference type="SMART" id="SM00830">
    <property type="entry name" value="CM_2"/>
    <property type="match status" value="1"/>
</dbReference>
<dbReference type="InterPro" id="IPR002701">
    <property type="entry name" value="CM_II_prokaryot"/>
</dbReference>
<evidence type="ECO:0000256" key="2">
    <source>
        <dbReference type="ARBA" id="ARBA00023235"/>
    </source>
</evidence>
<comment type="caution">
    <text evidence="5">The sequence shown here is derived from an EMBL/GenBank/DDBJ whole genome shotgun (WGS) entry which is preliminary data.</text>
</comment>
<dbReference type="GO" id="GO:0046417">
    <property type="term" value="P:chorismate metabolic process"/>
    <property type="evidence" value="ECO:0007669"/>
    <property type="project" value="InterPro"/>
</dbReference>
<dbReference type="PROSITE" id="PS51168">
    <property type="entry name" value="CHORISMATE_MUT_2"/>
    <property type="match status" value="1"/>
</dbReference>
<evidence type="ECO:0000313" key="6">
    <source>
        <dbReference type="Proteomes" id="UP000473531"/>
    </source>
</evidence>
<feature type="binding site" evidence="3">
    <location>
        <position position="43"/>
    </location>
    <ligand>
        <name>substrate</name>
    </ligand>
</feature>
<sequence length="100" mass="11203">MPKLPDDCASMAEVRAGVDATDRELIELLARRFGYMRAAARIKPQRDGVRDEPRKKAVIDAACADAEARQLPRDGIGQMWETLVESSIAYELAEWDRLNA</sequence>
<organism evidence="5 6">
    <name type="scientific">Allopontixanthobacter confluentis</name>
    <dbReference type="NCBI Taxonomy" id="1849021"/>
    <lineage>
        <taxon>Bacteria</taxon>
        <taxon>Pseudomonadati</taxon>
        <taxon>Pseudomonadota</taxon>
        <taxon>Alphaproteobacteria</taxon>
        <taxon>Sphingomonadales</taxon>
        <taxon>Erythrobacteraceae</taxon>
        <taxon>Allopontixanthobacter</taxon>
    </lineage>
</organism>
<name>A0A6L7GEU3_9SPHN</name>
<feature type="binding site" evidence="3">
    <location>
        <position position="32"/>
    </location>
    <ligand>
        <name>substrate</name>
    </ligand>
</feature>
<dbReference type="InterPro" id="IPR036979">
    <property type="entry name" value="CM_dom_sf"/>
</dbReference>
<accession>A0A6L7GEU3</accession>
<evidence type="ECO:0000256" key="1">
    <source>
        <dbReference type="ARBA" id="ARBA00012404"/>
    </source>
</evidence>
<dbReference type="EMBL" id="WTYU01000001">
    <property type="protein sequence ID" value="MXP13996.1"/>
    <property type="molecule type" value="Genomic_DNA"/>
</dbReference>
<dbReference type="OrthoDB" id="514491at2"/>
<dbReference type="GO" id="GO:0016835">
    <property type="term" value="F:carbon-oxygen lyase activity"/>
    <property type="evidence" value="ECO:0007669"/>
    <property type="project" value="InterPro"/>
</dbReference>
<feature type="binding site" evidence="3">
    <location>
        <position position="15"/>
    </location>
    <ligand>
        <name>substrate</name>
    </ligand>
</feature>
<dbReference type="RefSeq" id="WP_160600211.1">
    <property type="nucleotide sequence ID" value="NZ_WTYU01000001.1"/>
</dbReference>